<evidence type="ECO:0000256" key="5">
    <source>
        <dbReference type="SAM" id="MobiDB-lite"/>
    </source>
</evidence>
<name>A0A8H8U6H8_9HELO</name>
<gene>
    <name evidence="6" type="primary">stcW_8</name>
    <name evidence="6" type="ORF">LOCC1_G007235</name>
</gene>
<evidence type="ECO:0000256" key="2">
    <source>
        <dbReference type="ARBA" id="ARBA00022630"/>
    </source>
</evidence>
<dbReference type="InterPro" id="IPR036188">
    <property type="entry name" value="FAD/NAD-bd_sf"/>
</dbReference>
<dbReference type="InterPro" id="IPR020946">
    <property type="entry name" value="Flavin_mOase-like"/>
</dbReference>
<comment type="similarity">
    <text evidence="1">Belongs to the FAD-binding monooxygenase family.</text>
</comment>
<evidence type="ECO:0000313" key="6">
    <source>
        <dbReference type="EMBL" id="TVY33324.1"/>
    </source>
</evidence>
<reference evidence="6 7" key="1">
    <citation type="submission" date="2018-05" db="EMBL/GenBank/DDBJ databases">
        <title>Genome sequencing and assembly of the regulated plant pathogen Lachnellula willkommii and related sister species for the development of diagnostic species identification markers.</title>
        <authorList>
            <person name="Giroux E."/>
            <person name="Bilodeau G."/>
        </authorList>
    </citation>
    <scope>NUCLEOTIDE SEQUENCE [LARGE SCALE GENOMIC DNA]</scope>
    <source>
        <strain evidence="6 7">CBS 160.35</strain>
    </source>
</reference>
<keyword evidence="4" id="KW-0560">Oxidoreductase</keyword>
<dbReference type="Proteomes" id="UP000443090">
    <property type="component" value="Unassembled WGS sequence"/>
</dbReference>
<dbReference type="GO" id="GO:0050661">
    <property type="term" value="F:NADP binding"/>
    <property type="evidence" value="ECO:0007669"/>
    <property type="project" value="InterPro"/>
</dbReference>
<dbReference type="InterPro" id="IPR051209">
    <property type="entry name" value="FAD-bind_Monooxygenase_sf"/>
</dbReference>
<keyword evidence="6" id="KW-0503">Monooxygenase</keyword>
<proteinExistence type="inferred from homology"/>
<dbReference type="AlphaFoldDB" id="A0A8H8U6H8"/>
<evidence type="ECO:0000256" key="3">
    <source>
        <dbReference type="ARBA" id="ARBA00022827"/>
    </source>
</evidence>
<keyword evidence="7" id="KW-1185">Reference proteome</keyword>
<keyword evidence="2" id="KW-0285">Flavoprotein</keyword>
<keyword evidence="3" id="KW-0274">FAD</keyword>
<dbReference type="GO" id="GO:0004499">
    <property type="term" value="F:N,N-dimethylaniline monooxygenase activity"/>
    <property type="evidence" value="ECO:0007669"/>
    <property type="project" value="InterPro"/>
</dbReference>
<dbReference type="EMBL" id="QGMI01001418">
    <property type="protein sequence ID" value="TVY33324.1"/>
    <property type="molecule type" value="Genomic_DNA"/>
</dbReference>
<accession>A0A8H8U6H8</accession>
<sequence>MDTTTTHSGLPNGGGAIMPDTPESRHQTPEILLGNPANRPLKVIIVGSGLSGIMMAYKIQKMCQNVSMVVHEKEADIGGTWYVNRYPGAGCDIPSHTYSYNFALNPDWPLYCSHQPDIWKYLDKVCEVFELRQYMRFRSQITRAEWLEDMGKWKVGICQKDEDETTENVEEELCDVFIYATGALNGAKMPEVEGLDRFKGKLIHSSAWPRDYQKEQWEKERVAVIGVGASSIQLVPRIQPHVKSMDIFVRTGTWFSRIADNFGEYKPYSSEHLGKFREDAQSLVGHVKAVEDDLAVCLDIQIAGSEMQKGASEWTKAHMREHIKDTRLFNGFLPNFGLGCRRITPGIPYMKAIQEPNVNVHFSAAAKFTEDGIVDASGVMTPVETIICASGFDTSYRPRFPIIGRNGIDLGERWEQHPEAYLGITVPDMPNFFMLMGPSWPVHNGSIMGPLVATGDYVIAALHKIQRDCIVSLCPRASVTRAFNEHVQAFAQRTVWVESCRSWFKNSEGRVTALWPGTGLHFMEAVKWPRWEDYQIERAHGNEWAVLGNGFCWAERTEGMDKTPFLSVEALDEKWKREVLNNEKSTEN</sequence>
<evidence type="ECO:0000256" key="1">
    <source>
        <dbReference type="ARBA" id="ARBA00010139"/>
    </source>
</evidence>
<dbReference type="Gene3D" id="3.50.50.60">
    <property type="entry name" value="FAD/NAD(P)-binding domain"/>
    <property type="match status" value="2"/>
</dbReference>
<organism evidence="6 7">
    <name type="scientific">Lachnellula occidentalis</name>
    <dbReference type="NCBI Taxonomy" id="215460"/>
    <lineage>
        <taxon>Eukaryota</taxon>
        <taxon>Fungi</taxon>
        <taxon>Dikarya</taxon>
        <taxon>Ascomycota</taxon>
        <taxon>Pezizomycotina</taxon>
        <taxon>Leotiomycetes</taxon>
        <taxon>Helotiales</taxon>
        <taxon>Lachnaceae</taxon>
        <taxon>Lachnellula</taxon>
    </lineage>
</organism>
<dbReference type="PANTHER" id="PTHR42877:SF1">
    <property type="entry name" value="FAD-BINDING MONOOXYGENASE STCW"/>
    <property type="match status" value="1"/>
</dbReference>
<dbReference type="PANTHER" id="PTHR42877">
    <property type="entry name" value="L-ORNITHINE N(5)-MONOOXYGENASE-RELATED"/>
    <property type="match status" value="1"/>
</dbReference>
<evidence type="ECO:0000256" key="4">
    <source>
        <dbReference type="ARBA" id="ARBA00023002"/>
    </source>
</evidence>
<protein>
    <submittedName>
        <fullName evidence="6">Putative sterigmatocystin biosynthesis monooxygenase</fullName>
    </submittedName>
</protein>
<dbReference type="SUPFAM" id="SSF51905">
    <property type="entry name" value="FAD/NAD(P)-binding domain"/>
    <property type="match status" value="2"/>
</dbReference>
<dbReference type="OrthoDB" id="74360at2759"/>
<comment type="caution">
    <text evidence="6">The sequence shown here is derived from an EMBL/GenBank/DDBJ whole genome shotgun (WGS) entry which is preliminary data.</text>
</comment>
<feature type="region of interest" description="Disordered" evidence="5">
    <location>
        <begin position="1"/>
        <end position="32"/>
    </location>
</feature>
<dbReference type="Pfam" id="PF00743">
    <property type="entry name" value="FMO-like"/>
    <property type="match status" value="1"/>
</dbReference>
<evidence type="ECO:0000313" key="7">
    <source>
        <dbReference type="Proteomes" id="UP000443090"/>
    </source>
</evidence>
<dbReference type="GO" id="GO:0050660">
    <property type="term" value="F:flavin adenine dinucleotide binding"/>
    <property type="evidence" value="ECO:0007669"/>
    <property type="project" value="InterPro"/>
</dbReference>